<dbReference type="OrthoDB" id="9795390at2"/>
<evidence type="ECO:0000313" key="3">
    <source>
        <dbReference type="EMBL" id="RVX39765.1"/>
    </source>
</evidence>
<keyword evidence="1" id="KW-0472">Membrane</keyword>
<dbReference type="Pfam" id="PF03109">
    <property type="entry name" value="ABC1"/>
    <property type="match status" value="1"/>
</dbReference>
<comment type="caution">
    <text evidence="3">The sequence shown here is derived from an EMBL/GenBank/DDBJ whole genome shotgun (WGS) entry which is preliminary data.</text>
</comment>
<reference evidence="3 4" key="1">
    <citation type="submission" date="2019-01" db="EMBL/GenBank/DDBJ databases">
        <title>Sequencing the genomes of 1000 actinobacteria strains.</title>
        <authorList>
            <person name="Klenk H.-P."/>
        </authorList>
    </citation>
    <scope>NUCLEOTIDE SEQUENCE [LARGE SCALE GENOMIC DNA]</scope>
    <source>
        <strain evidence="3 4">DSM 43925</strain>
    </source>
</reference>
<dbReference type="SUPFAM" id="SSF56112">
    <property type="entry name" value="Protein kinase-like (PK-like)"/>
    <property type="match status" value="1"/>
</dbReference>
<keyword evidence="1" id="KW-1133">Transmembrane helix</keyword>
<dbReference type="EMBL" id="SAUN01000001">
    <property type="protein sequence ID" value="RVX39765.1"/>
    <property type="molecule type" value="Genomic_DNA"/>
</dbReference>
<feature type="domain" description="ABC1 atypical kinase-like" evidence="2">
    <location>
        <begin position="83"/>
        <end position="322"/>
    </location>
</feature>
<accession>A0A438M1V0</accession>
<proteinExistence type="predicted"/>
<dbReference type="AlphaFoldDB" id="A0A438M1V0"/>
<dbReference type="InterPro" id="IPR052402">
    <property type="entry name" value="ADCK_kinase"/>
</dbReference>
<dbReference type="InterPro" id="IPR004147">
    <property type="entry name" value="ABC1_dom"/>
</dbReference>
<dbReference type="Proteomes" id="UP000284824">
    <property type="component" value="Unassembled WGS sequence"/>
</dbReference>
<name>A0A438M1V0_9ACTN</name>
<keyword evidence="1" id="KW-0812">Transmembrane</keyword>
<evidence type="ECO:0000259" key="2">
    <source>
        <dbReference type="Pfam" id="PF03109"/>
    </source>
</evidence>
<organism evidence="3 4">
    <name type="scientific">Nonomuraea polychroma</name>
    <dbReference type="NCBI Taxonomy" id="46176"/>
    <lineage>
        <taxon>Bacteria</taxon>
        <taxon>Bacillati</taxon>
        <taxon>Actinomycetota</taxon>
        <taxon>Actinomycetes</taxon>
        <taxon>Streptosporangiales</taxon>
        <taxon>Streptosporangiaceae</taxon>
        <taxon>Nonomuraea</taxon>
    </lineage>
</organism>
<sequence>MRFRTAPFLVARAFRIVLWTVLAMARVVLVLALPSRRTRAERVASEVVRLAEKLQGAFIKVGQLLGTRADLVGTTMARALGALQDDVTPMRAVHARRAAERALGPLPGELARALGGRPVASGSIACVYRAELDGLAVAVKVRRPGIERAMSADIGIVKALMRVLGRLPPLLRVPLDDIAEQLGECLIRQFDLVSERVHLERLRRDLADLPEVVVPATVPEWCGDGVITMEFIDGLDRTMTDRLPATVRETGMAVLVRAVYRMLFLHGFIHVDLHQGNAYIRRDGSVIVLDAGFTYQMTPDARLKFTEFFAGMVQGRGDECAEILLSTVRKVASGADVAGFRRDVSELIARSAGLVADRFSLSSFSVELFDLQRRHGHFADPQFVFPLLCLLAVEGAVKRHHPLMDFQLEAAPYLMHGLLTEPSLD</sequence>
<evidence type="ECO:0000256" key="1">
    <source>
        <dbReference type="SAM" id="Phobius"/>
    </source>
</evidence>
<dbReference type="PANTHER" id="PTHR45890:SF1">
    <property type="entry name" value="AARF DOMAIN CONTAINING KINASE 2"/>
    <property type="match status" value="1"/>
</dbReference>
<gene>
    <name evidence="3" type="ORF">EDD27_2138</name>
</gene>
<dbReference type="InterPro" id="IPR011009">
    <property type="entry name" value="Kinase-like_dom_sf"/>
</dbReference>
<dbReference type="CDD" id="cd05121">
    <property type="entry name" value="ABC1_ADCK3-like"/>
    <property type="match status" value="1"/>
</dbReference>
<protein>
    <submittedName>
        <fullName evidence="3">Ubiquinone biosynthesis protein</fullName>
    </submittedName>
</protein>
<keyword evidence="4" id="KW-1185">Reference proteome</keyword>
<dbReference type="PANTHER" id="PTHR45890">
    <property type="entry name" value="AARF DOMAIN CONTAINING KINASE 2 (PREDICTED)"/>
    <property type="match status" value="1"/>
</dbReference>
<evidence type="ECO:0000313" key="4">
    <source>
        <dbReference type="Proteomes" id="UP000284824"/>
    </source>
</evidence>
<feature type="transmembrane region" description="Helical" evidence="1">
    <location>
        <begin position="12"/>
        <end position="33"/>
    </location>
</feature>
<dbReference type="RefSeq" id="WP_127932236.1">
    <property type="nucleotide sequence ID" value="NZ_SAUN01000001.1"/>
</dbReference>
<keyword evidence="3" id="KW-0830">Ubiquinone</keyword>